<dbReference type="PANTHER" id="PTHR33371:SF19">
    <property type="entry name" value="MCE-FAMILY PROTEIN MCE4A"/>
    <property type="match status" value="1"/>
</dbReference>
<evidence type="ECO:0000313" key="5">
    <source>
        <dbReference type="Proteomes" id="UP000677152"/>
    </source>
</evidence>
<evidence type="ECO:0000259" key="3">
    <source>
        <dbReference type="Pfam" id="PF11887"/>
    </source>
</evidence>
<dbReference type="InterPro" id="IPR003399">
    <property type="entry name" value="Mce/MlaD"/>
</dbReference>
<organism evidence="4 5">
    <name type="scientific">Actinosynnema pretiosum subsp. pretiosum</name>
    <dbReference type="NCBI Taxonomy" id="103721"/>
    <lineage>
        <taxon>Bacteria</taxon>
        <taxon>Bacillati</taxon>
        <taxon>Actinomycetota</taxon>
        <taxon>Actinomycetes</taxon>
        <taxon>Pseudonocardiales</taxon>
        <taxon>Pseudonocardiaceae</taxon>
        <taxon>Actinosynnema</taxon>
    </lineage>
</organism>
<dbReference type="AlphaFoldDB" id="A0AA45R5Q9"/>
<dbReference type="PANTHER" id="PTHR33371">
    <property type="entry name" value="INTERMEMBRANE PHOSPHOLIPID TRANSPORT SYSTEM BINDING PROTEIN MLAD-RELATED"/>
    <property type="match status" value="1"/>
</dbReference>
<dbReference type="InterPro" id="IPR024516">
    <property type="entry name" value="Mce_C"/>
</dbReference>
<dbReference type="Pfam" id="PF11887">
    <property type="entry name" value="Mce4_CUP1"/>
    <property type="match status" value="1"/>
</dbReference>
<dbReference type="InterPro" id="IPR052336">
    <property type="entry name" value="MlaD_Phospholipid_Transporter"/>
</dbReference>
<evidence type="ECO:0000256" key="1">
    <source>
        <dbReference type="SAM" id="MobiDB-lite"/>
    </source>
</evidence>
<feature type="domain" description="Mce/MlaD" evidence="2">
    <location>
        <begin position="37"/>
        <end position="111"/>
    </location>
</feature>
<feature type="domain" description="Mammalian cell entry C-terminal" evidence="3">
    <location>
        <begin position="118"/>
        <end position="329"/>
    </location>
</feature>
<dbReference type="Pfam" id="PF02470">
    <property type="entry name" value="MlaD"/>
    <property type="match status" value="1"/>
</dbReference>
<reference evidence="4" key="1">
    <citation type="submission" date="2021-04" db="EMBL/GenBank/DDBJ databases">
        <title>Genomic sequence of Actinosynnema pretiosum subsp. pretiosum ATCC 31280 (C-14919).</title>
        <authorList>
            <person name="Bai L."/>
            <person name="Wang X."/>
            <person name="Xiao Y."/>
        </authorList>
    </citation>
    <scope>NUCLEOTIDE SEQUENCE</scope>
    <source>
        <strain evidence="4">ATCC 31280</strain>
    </source>
</reference>
<dbReference type="Proteomes" id="UP000677152">
    <property type="component" value="Chromosome"/>
</dbReference>
<protein>
    <submittedName>
        <fullName evidence="4">MCE family protein</fullName>
    </submittedName>
</protein>
<dbReference type="EMBL" id="CP073249">
    <property type="protein sequence ID" value="QUF06211.1"/>
    <property type="molecule type" value="Genomic_DNA"/>
</dbReference>
<dbReference type="NCBIfam" id="TIGR00996">
    <property type="entry name" value="Mtu_fam_mce"/>
    <property type="match status" value="1"/>
</dbReference>
<feature type="region of interest" description="Disordered" evidence="1">
    <location>
        <begin position="318"/>
        <end position="341"/>
    </location>
</feature>
<feature type="compositionally biased region" description="Pro residues" evidence="1">
    <location>
        <begin position="326"/>
        <end position="335"/>
    </location>
</feature>
<accession>A0AA45R5Q9</accession>
<dbReference type="GO" id="GO:0005576">
    <property type="term" value="C:extracellular region"/>
    <property type="evidence" value="ECO:0007669"/>
    <property type="project" value="TreeGrafter"/>
</dbReference>
<dbReference type="GO" id="GO:0051701">
    <property type="term" value="P:biological process involved in interaction with host"/>
    <property type="evidence" value="ECO:0007669"/>
    <property type="project" value="TreeGrafter"/>
</dbReference>
<proteinExistence type="predicted"/>
<name>A0AA45R5Q9_9PSEU</name>
<sequence length="359" mass="37029">MRSRQRLAGLLFAVLLLGICALSTAVYLGAFRGEAPVLLRTDRVGNQLQVGSEVKLLGVPIGRVRAVRATGDGAEIELGIDPGQVGLVPGNTTARLLPKTLFGERYVSLEAPARPSGALAAGDVIDQDRSGAAVELERVLADLMPTLQAVRPDKLSAALTSIARALRGRGEDLGDTVVELDEHLRAFNPDLPALTEDLGKLAGVAEVYAGAGDDLVSALADITTTSRTLARQRADLAALHRNLTTAADDLTAFVSANSGNLVALAGSARPSLELFAEHAPSYRCVLRAVDQLRPAVDQALGKGGDQPGLHGELVVVPGRGGRDPGPDAPGHPCPQGPANAVAPGDVPGWAGLLLGSGVR</sequence>
<evidence type="ECO:0000259" key="2">
    <source>
        <dbReference type="Pfam" id="PF02470"/>
    </source>
</evidence>
<gene>
    <name evidence="4" type="ORF">KCV87_09220</name>
</gene>
<dbReference type="InterPro" id="IPR005693">
    <property type="entry name" value="Mce"/>
</dbReference>
<evidence type="ECO:0000313" key="4">
    <source>
        <dbReference type="EMBL" id="QUF06211.1"/>
    </source>
</evidence>